<gene>
    <name evidence="1" type="ORF">F511_43599</name>
</gene>
<dbReference type="OrthoDB" id="6255506at2759"/>
<name>A0A2Z6ZZ73_9LAMI</name>
<evidence type="ECO:0000313" key="2">
    <source>
        <dbReference type="Proteomes" id="UP000250235"/>
    </source>
</evidence>
<accession>A0A2Z6ZZ73</accession>
<proteinExistence type="predicted"/>
<dbReference type="Proteomes" id="UP000250235">
    <property type="component" value="Unassembled WGS sequence"/>
</dbReference>
<organism evidence="1 2">
    <name type="scientific">Dorcoceras hygrometricum</name>
    <dbReference type="NCBI Taxonomy" id="472368"/>
    <lineage>
        <taxon>Eukaryota</taxon>
        <taxon>Viridiplantae</taxon>
        <taxon>Streptophyta</taxon>
        <taxon>Embryophyta</taxon>
        <taxon>Tracheophyta</taxon>
        <taxon>Spermatophyta</taxon>
        <taxon>Magnoliopsida</taxon>
        <taxon>eudicotyledons</taxon>
        <taxon>Gunneridae</taxon>
        <taxon>Pentapetalae</taxon>
        <taxon>asterids</taxon>
        <taxon>lamiids</taxon>
        <taxon>Lamiales</taxon>
        <taxon>Gesneriaceae</taxon>
        <taxon>Didymocarpoideae</taxon>
        <taxon>Trichosporeae</taxon>
        <taxon>Loxocarpinae</taxon>
        <taxon>Dorcoceras</taxon>
    </lineage>
</organism>
<dbReference type="EMBL" id="KV020819">
    <property type="protein sequence ID" value="KZV14351.1"/>
    <property type="molecule type" value="Genomic_DNA"/>
</dbReference>
<sequence>MAAMAESSSLPLKNDKPVIVRVKRKAFQHRVDAFWLEINTRPLKRALLDFGKLSVSESSSTRGNIYF</sequence>
<keyword evidence="2" id="KW-1185">Reference proteome</keyword>
<protein>
    <submittedName>
        <fullName evidence="1">RNA-directed DNA methylation 4</fullName>
    </submittedName>
</protein>
<dbReference type="AlphaFoldDB" id="A0A2Z6ZZ73"/>
<reference evidence="1 2" key="1">
    <citation type="journal article" date="2015" name="Proc. Natl. Acad. Sci. U.S.A.">
        <title>The resurrection genome of Boea hygrometrica: A blueprint for survival of dehydration.</title>
        <authorList>
            <person name="Xiao L."/>
            <person name="Yang G."/>
            <person name="Zhang L."/>
            <person name="Yang X."/>
            <person name="Zhao S."/>
            <person name="Ji Z."/>
            <person name="Zhou Q."/>
            <person name="Hu M."/>
            <person name="Wang Y."/>
            <person name="Chen M."/>
            <person name="Xu Y."/>
            <person name="Jin H."/>
            <person name="Xiao X."/>
            <person name="Hu G."/>
            <person name="Bao F."/>
            <person name="Hu Y."/>
            <person name="Wan P."/>
            <person name="Li L."/>
            <person name="Deng X."/>
            <person name="Kuang T."/>
            <person name="Xiang C."/>
            <person name="Zhu J.K."/>
            <person name="Oliver M.J."/>
            <person name="He Y."/>
        </authorList>
    </citation>
    <scope>NUCLEOTIDE SEQUENCE [LARGE SCALE GENOMIC DNA]</scope>
    <source>
        <strain evidence="2">cv. XS01</strain>
    </source>
</reference>
<evidence type="ECO:0000313" key="1">
    <source>
        <dbReference type="EMBL" id="KZV14351.1"/>
    </source>
</evidence>